<evidence type="ECO:0008006" key="4">
    <source>
        <dbReference type="Google" id="ProtNLM"/>
    </source>
</evidence>
<evidence type="ECO:0000313" key="3">
    <source>
        <dbReference type="Proteomes" id="UP001275440"/>
    </source>
</evidence>
<protein>
    <recommendedName>
        <fullName evidence="4">Helix-turn-helix domain-containing protein</fullName>
    </recommendedName>
</protein>
<evidence type="ECO:0000313" key="1">
    <source>
        <dbReference type="EMBL" id="MDV2474213.1"/>
    </source>
</evidence>
<keyword evidence="3" id="KW-1185">Reference proteome</keyword>
<proteinExistence type="predicted"/>
<organism evidence="2 3">
    <name type="scientific">Rhodococcus zopfii</name>
    <dbReference type="NCBI Taxonomy" id="43772"/>
    <lineage>
        <taxon>Bacteria</taxon>
        <taxon>Bacillati</taxon>
        <taxon>Actinomycetota</taxon>
        <taxon>Actinomycetes</taxon>
        <taxon>Mycobacteriales</taxon>
        <taxon>Nocardiaceae</taxon>
        <taxon>Rhodococcus</taxon>
    </lineage>
</organism>
<evidence type="ECO:0000313" key="2">
    <source>
        <dbReference type="EMBL" id="MDV2478592.1"/>
    </source>
</evidence>
<name>A0ABU3WX53_9NOCA</name>
<gene>
    <name evidence="1" type="ORF">F8M49_00210</name>
    <name evidence="2" type="ORF">F8M49_29980</name>
</gene>
<dbReference type="EMBL" id="WBMO01000005">
    <property type="protein sequence ID" value="MDV2478592.1"/>
    <property type="molecule type" value="Genomic_DNA"/>
</dbReference>
<accession>A0ABU3WX53</accession>
<dbReference type="Proteomes" id="UP001275440">
    <property type="component" value="Unassembled WGS sequence"/>
</dbReference>
<sequence length="130" mass="14183">MHRWCARLRSCAPPVPIRPGRGSDVAWQLVKEVFDSAPEWLGPTERVVLLALAEWADAGDRTCWRTAGELAARVGIAERGVRKSLQKLASYGIDPRVPVTFTASGAPVFAYKGCATTFRLPYLTAASKPD</sequence>
<comment type="caution">
    <text evidence="2">The sequence shown here is derived from an EMBL/GenBank/DDBJ whole genome shotgun (WGS) entry which is preliminary data.</text>
</comment>
<reference evidence="2 3" key="1">
    <citation type="submission" date="2019-10" db="EMBL/GenBank/DDBJ databases">
        <title>Draft Genome Assembly of Rhodococcus zopfii DSM44189.</title>
        <authorList>
            <person name="Sutton J.M."/>
            <person name="Akob D.M."/>
            <person name="Bushman T.J."/>
        </authorList>
    </citation>
    <scope>NUCLEOTIDE SEQUENCE [LARGE SCALE GENOMIC DNA]</scope>
    <source>
        <strain evidence="2 3">DSM 44189</strain>
    </source>
</reference>
<dbReference type="Pfam" id="PF13730">
    <property type="entry name" value="HTH_36"/>
    <property type="match status" value="1"/>
</dbReference>
<dbReference type="EMBL" id="WBMO01000001">
    <property type="protein sequence ID" value="MDV2474213.1"/>
    <property type="molecule type" value="Genomic_DNA"/>
</dbReference>